<dbReference type="PROSITE" id="PS51037">
    <property type="entry name" value="YEATS"/>
    <property type="match status" value="1"/>
</dbReference>
<sequence length="1125" mass="122871">MQTDSSPWDLEETILLSEIDLEIGLRERLAATLESRIKWASLLQEALNHEAADVPEVVFKDAALNALSAIDSTSDILFTRENFIPASIIHNASKGRPAPKEKPLTRSQKAKFIYLRSSPTDTQSQNQVYVLRCPICLRTSFTNLQGLYNHARITHNAGWGTHEECVRVCSVLKEKMEAELGHELDLEAGIDISAGSNMLPGVKSLFQMAVEGTRDRVAGGVNAGGQGERSVHLTKTLGLHGDSPALAQFLGKEARRKEIKVRAEDENAEVDIDGFDDEGVEKPKRRWRRPTTHHYGSRGEEIIDLTVPTIEEDIKPVLARDGTTSLENSAVPTVQSSRFRMTCRVIITDSSLFIPPERRPESARDHTHKWMVSIESASYSVDLTTVLTSMTVTSIPLPDMDPMDFVPIPALTATEPPFLVVGTTSEPFHAQIELVFNPGGSTHGGDSQRIILEHWVGLDMLGTSKSPVKGDEQMVDVELDKDTETRPAKTGYPSVNSRVHWETKNEGEVKHENEDNGLGATVVGNGKDHGKDGREKEIGWEDLLKSLLPRFPMTLKDATIPTSQRQPPKRSKASNANNIASVLKLPYKLVANQEELNDLVMGRRKAIEWGRAKALRDAYTERVNELQPQASTSENTETSDSSNTPANPNLIPLTTGDVFCWLEDNNYFFRESPSPSSEEPDIATHEEGTSNKESRWNQLLQDGKWCKVCGLGLWAHGIVEVRDTPNTSHGTEQNGHGRMRRASTSSVASTVTTLHPPPQPGLYDAHGVLVDEQTFKCNIVPSVLQLSKLPIVNVERIFLQHVQRRKQQIQAEADADTAMDVDADGVNTSTATQTRLQPHPFLGRQILPSTSATYTNPLSEFGDTSNWQKRLRNRDLVAIADPRLSEALRNLVGTLNLRTFRTTSSSIHPEYPLSAIASSSSDVDATLAPYSVLALALKQFVRYLVKEGLEINVRDKGYGLTWMQQNNVHDVGLALSGLPAAASRKLKAAAAAGTTGGGRRERERERAKMKVQTTRVLTPMQILAGVISGYVKAGNAAAQSSTTPSASHLAVTSSFASRYTTGATGTARNGSGISKGSYASSSSSSNQAKLSTAVAVFGCLARLGIGVDGLDLNLGHGEEARNSSL</sequence>
<feature type="region of interest" description="Disordered" evidence="3">
    <location>
        <begin position="624"/>
        <end position="649"/>
    </location>
</feature>
<evidence type="ECO:0000256" key="1">
    <source>
        <dbReference type="ARBA" id="ARBA00023242"/>
    </source>
</evidence>
<feature type="domain" description="YEATS" evidence="4">
    <location>
        <begin position="335"/>
        <end position="498"/>
    </location>
</feature>
<dbReference type="EMBL" id="JBANRG010000088">
    <property type="protein sequence ID" value="KAK7437158.1"/>
    <property type="molecule type" value="Genomic_DNA"/>
</dbReference>
<evidence type="ECO:0000313" key="5">
    <source>
        <dbReference type="EMBL" id="KAK7437158.1"/>
    </source>
</evidence>
<name>A0ABR1INK2_9AGAR</name>
<dbReference type="Proteomes" id="UP001498398">
    <property type="component" value="Unassembled WGS sequence"/>
</dbReference>
<gene>
    <name evidence="5" type="ORF">VKT23_018785</name>
</gene>
<proteinExistence type="predicted"/>
<feature type="compositionally biased region" description="Basic and acidic residues" evidence="3">
    <location>
        <begin position="682"/>
        <end position="695"/>
    </location>
</feature>
<feature type="compositionally biased region" description="Low complexity" evidence="3">
    <location>
        <begin position="631"/>
        <end position="644"/>
    </location>
</feature>
<protein>
    <recommendedName>
        <fullName evidence="4">YEATS domain-containing protein</fullName>
    </recommendedName>
</protein>
<feature type="compositionally biased region" description="Basic and acidic residues" evidence="3">
    <location>
        <begin position="505"/>
        <end position="514"/>
    </location>
</feature>
<comment type="subcellular location">
    <subcellularLocation>
        <location evidence="2">Nucleus</location>
    </subcellularLocation>
</comment>
<comment type="caution">
    <text evidence="5">The sequence shown here is derived from an EMBL/GenBank/DDBJ whole genome shotgun (WGS) entry which is preliminary data.</text>
</comment>
<feature type="region of interest" description="Disordered" evidence="3">
    <location>
        <begin position="671"/>
        <end position="695"/>
    </location>
</feature>
<evidence type="ECO:0000313" key="6">
    <source>
        <dbReference type="Proteomes" id="UP001498398"/>
    </source>
</evidence>
<feature type="compositionally biased region" description="Basic and acidic residues" evidence="3">
    <location>
        <begin position="526"/>
        <end position="536"/>
    </location>
</feature>
<dbReference type="InterPro" id="IPR055129">
    <property type="entry name" value="YEATS_dom"/>
</dbReference>
<dbReference type="InterPro" id="IPR055127">
    <property type="entry name" value="YEATS2_3HBD"/>
</dbReference>
<feature type="region of interest" description="Disordered" evidence="3">
    <location>
        <begin position="558"/>
        <end position="577"/>
    </location>
</feature>
<evidence type="ECO:0000256" key="2">
    <source>
        <dbReference type="PROSITE-ProRule" id="PRU00376"/>
    </source>
</evidence>
<dbReference type="InterPro" id="IPR038704">
    <property type="entry name" value="YEAST_sf"/>
</dbReference>
<reference evidence="5 6" key="1">
    <citation type="submission" date="2024-01" db="EMBL/GenBank/DDBJ databases">
        <title>A draft genome for the cacao thread blight pathogen Marasmiellus scandens.</title>
        <authorList>
            <person name="Baruah I.K."/>
            <person name="Leung J."/>
            <person name="Bukari Y."/>
            <person name="Amoako-Attah I."/>
            <person name="Meinhardt L.W."/>
            <person name="Bailey B.A."/>
            <person name="Cohen S.P."/>
        </authorList>
    </citation>
    <scope>NUCLEOTIDE SEQUENCE [LARGE SCALE GENOMIC DNA]</scope>
    <source>
        <strain evidence="5 6">GH-19</strain>
    </source>
</reference>
<evidence type="ECO:0000259" key="4">
    <source>
        <dbReference type="PROSITE" id="PS51037"/>
    </source>
</evidence>
<keyword evidence="1 2" id="KW-0539">Nucleus</keyword>
<organism evidence="5 6">
    <name type="scientific">Marasmiellus scandens</name>
    <dbReference type="NCBI Taxonomy" id="2682957"/>
    <lineage>
        <taxon>Eukaryota</taxon>
        <taxon>Fungi</taxon>
        <taxon>Dikarya</taxon>
        <taxon>Basidiomycota</taxon>
        <taxon>Agaricomycotina</taxon>
        <taxon>Agaricomycetes</taxon>
        <taxon>Agaricomycetidae</taxon>
        <taxon>Agaricales</taxon>
        <taxon>Marasmiineae</taxon>
        <taxon>Omphalotaceae</taxon>
        <taxon>Marasmiellus</taxon>
    </lineage>
</organism>
<evidence type="ECO:0000256" key="3">
    <source>
        <dbReference type="SAM" id="MobiDB-lite"/>
    </source>
</evidence>
<keyword evidence="6" id="KW-1185">Reference proteome</keyword>
<accession>A0ABR1INK2</accession>
<dbReference type="Gene3D" id="2.60.40.1970">
    <property type="entry name" value="YEATS domain"/>
    <property type="match status" value="1"/>
</dbReference>
<dbReference type="Pfam" id="PF22951">
    <property type="entry name" value="3HBD"/>
    <property type="match status" value="1"/>
</dbReference>
<feature type="region of interest" description="Disordered" evidence="3">
    <location>
        <begin position="505"/>
        <end position="536"/>
    </location>
</feature>